<sequence length="171" mass="19117">MLRSFSQWLISGPPPWTKTRAETNTGEEDKVAYNRGFEFRSFHGSATIFDDNGFAPEFLDQRRRILWLEGESGSGGLKKGRKGGHSAVLHVRGEERRMAGGAARKMMSEWGLGPSAALIGLNRTQQAKSEFDCIISTCLLTSRLFSFHHHHSLLWFRVLISQGISIPHSAC</sequence>
<comment type="caution">
    <text evidence="1">The sequence shown here is derived from an EMBL/GenBank/DDBJ whole genome shotgun (WGS) entry which is preliminary data.</text>
</comment>
<name>A0A9Q0NPY1_SALVM</name>
<protein>
    <submittedName>
        <fullName evidence="1">Uncharacterized protein</fullName>
    </submittedName>
</protein>
<reference evidence="1 2" key="1">
    <citation type="journal article" date="2023" name="Int. J. Mol. Sci.">
        <title>De Novo Assembly and Annotation of 11 Diverse Shrub Willow (Salix) Genomes Reveals Novel Gene Organization in Sex-Linked Regions.</title>
        <authorList>
            <person name="Hyden B."/>
            <person name="Feng K."/>
            <person name="Yates T.B."/>
            <person name="Jawdy S."/>
            <person name="Cereghino C."/>
            <person name="Smart L.B."/>
            <person name="Muchero W."/>
        </authorList>
    </citation>
    <scope>NUCLEOTIDE SEQUENCE [LARGE SCALE GENOMIC DNA]</scope>
    <source>
        <tissue evidence="1">Shoot tip</tissue>
    </source>
</reference>
<evidence type="ECO:0000313" key="2">
    <source>
        <dbReference type="Proteomes" id="UP001151529"/>
    </source>
</evidence>
<evidence type="ECO:0000313" key="1">
    <source>
        <dbReference type="EMBL" id="KAJ6673763.1"/>
    </source>
</evidence>
<dbReference type="EMBL" id="JAPFFL010000017">
    <property type="protein sequence ID" value="KAJ6673763.1"/>
    <property type="molecule type" value="Genomic_DNA"/>
</dbReference>
<dbReference type="Proteomes" id="UP001151529">
    <property type="component" value="Chromosome 18"/>
</dbReference>
<gene>
    <name evidence="1" type="ORF">OIU85_012740</name>
</gene>
<organism evidence="1 2">
    <name type="scientific">Salix viminalis</name>
    <name type="common">Common osier</name>
    <name type="synonym">Basket willow</name>
    <dbReference type="NCBI Taxonomy" id="40686"/>
    <lineage>
        <taxon>Eukaryota</taxon>
        <taxon>Viridiplantae</taxon>
        <taxon>Streptophyta</taxon>
        <taxon>Embryophyta</taxon>
        <taxon>Tracheophyta</taxon>
        <taxon>Spermatophyta</taxon>
        <taxon>Magnoliopsida</taxon>
        <taxon>eudicotyledons</taxon>
        <taxon>Gunneridae</taxon>
        <taxon>Pentapetalae</taxon>
        <taxon>rosids</taxon>
        <taxon>fabids</taxon>
        <taxon>Malpighiales</taxon>
        <taxon>Salicaceae</taxon>
        <taxon>Saliceae</taxon>
        <taxon>Salix</taxon>
    </lineage>
</organism>
<keyword evidence="2" id="KW-1185">Reference proteome</keyword>
<proteinExistence type="predicted"/>
<accession>A0A9Q0NPY1</accession>
<dbReference type="AlphaFoldDB" id="A0A9Q0NPY1"/>